<feature type="domain" description="DUF4253" evidence="2">
    <location>
        <begin position="173"/>
        <end position="283"/>
    </location>
</feature>
<dbReference type="EMBL" id="JBHSKF010000024">
    <property type="protein sequence ID" value="MFC5291253.1"/>
    <property type="molecule type" value="Genomic_DNA"/>
</dbReference>
<organism evidence="3 4">
    <name type="scientific">Actinokineospora guangxiensis</name>
    <dbReference type="NCBI Taxonomy" id="1490288"/>
    <lineage>
        <taxon>Bacteria</taxon>
        <taxon>Bacillati</taxon>
        <taxon>Actinomycetota</taxon>
        <taxon>Actinomycetes</taxon>
        <taxon>Pseudonocardiales</taxon>
        <taxon>Pseudonocardiaceae</taxon>
        <taxon>Actinokineospora</taxon>
    </lineage>
</organism>
<gene>
    <name evidence="3" type="ORF">ACFPM7_29745</name>
</gene>
<name>A0ABW0EY47_9PSEU</name>
<dbReference type="Pfam" id="PF14062">
    <property type="entry name" value="DUF4253"/>
    <property type="match status" value="1"/>
</dbReference>
<evidence type="ECO:0000259" key="2">
    <source>
        <dbReference type="Pfam" id="PF14062"/>
    </source>
</evidence>
<evidence type="ECO:0000256" key="1">
    <source>
        <dbReference type="SAM" id="MobiDB-lite"/>
    </source>
</evidence>
<comment type="caution">
    <text evidence="3">The sequence shown here is derived from an EMBL/GenBank/DDBJ whole genome shotgun (WGS) entry which is preliminary data.</text>
</comment>
<feature type="region of interest" description="Disordered" evidence="1">
    <location>
        <begin position="1"/>
        <end position="38"/>
    </location>
</feature>
<dbReference type="Proteomes" id="UP001596157">
    <property type="component" value="Unassembled WGS sequence"/>
</dbReference>
<proteinExistence type="predicted"/>
<keyword evidence="4" id="KW-1185">Reference proteome</keyword>
<dbReference type="RefSeq" id="WP_378251169.1">
    <property type="nucleotide sequence ID" value="NZ_JBHSKF010000024.1"/>
</dbReference>
<evidence type="ECO:0000313" key="3">
    <source>
        <dbReference type="EMBL" id="MFC5291253.1"/>
    </source>
</evidence>
<protein>
    <submittedName>
        <fullName evidence="3">DUF4253 domain-containing protein</fullName>
    </submittedName>
</protein>
<accession>A0ABW0EY47</accession>
<feature type="compositionally biased region" description="Basic and acidic residues" evidence="1">
    <location>
        <begin position="13"/>
        <end position="22"/>
    </location>
</feature>
<dbReference type="InterPro" id="IPR025349">
    <property type="entry name" value="DUF4253"/>
</dbReference>
<evidence type="ECO:0000313" key="4">
    <source>
        <dbReference type="Proteomes" id="UP001596157"/>
    </source>
</evidence>
<sequence>MTSETPAPALRDLFPETAERHPPVAPLPPGRLVLPEEEDTERPAFWLSDGPAPAGLWAALRAEHGRTGLWPLLLDALDDDDEDYRPWGNGEVLPGDMSDPGAHAPAELLARWWSEHTAPAEDDALPEAERAAVTSPYGRSWPGAAGPRRLVVDPDRTADDLAAHLLAGHPTMRLGLVAADRGADALSTAGWTGPMNHFADTALLSSVLRDWEERYGARVVGVGFDTLVLSVAAPPTTHADALPVAAEHFALCPDNVWQGESPHTLFAYAQRLVGDHSWTFWWD</sequence>
<reference evidence="4" key="1">
    <citation type="journal article" date="2019" name="Int. J. Syst. Evol. Microbiol.">
        <title>The Global Catalogue of Microorganisms (GCM) 10K type strain sequencing project: providing services to taxonomists for standard genome sequencing and annotation.</title>
        <authorList>
            <consortium name="The Broad Institute Genomics Platform"/>
            <consortium name="The Broad Institute Genome Sequencing Center for Infectious Disease"/>
            <person name="Wu L."/>
            <person name="Ma J."/>
        </authorList>
    </citation>
    <scope>NUCLEOTIDE SEQUENCE [LARGE SCALE GENOMIC DNA]</scope>
    <source>
        <strain evidence="4">CCUG 59778</strain>
    </source>
</reference>